<evidence type="ECO:0000256" key="3">
    <source>
        <dbReference type="ARBA" id="ARBA00022741"/>
    </source>
</evidence>
<dbReference type="CDD" id="cd01173">
    <property type="entry name" value="pyridoxal_pyridoxamine_kinase"/>
    <property type="match status" value="1"/>
</dbReference>
<gene>
    <name evidence="7" type="ORF">IAA52_04805</name>
</gene>
<keyword evidence="2 7" id="KW-0808">Transferase</keyword>
<dbReference type="GO" id="GO:0009443">
    <property type="term" value="P:pyridoxal 5'-phosphate salvage"/>
    <property type="evidence" value="ECO:0007669"/>
    <property type="project" value="InterPro"/>
</dbReference>
<accession>A0A9D1CW46</accession>
<evidence type="ECO:0000256" key="1">
    <source>
        <dbReference type="ARBA" id="ARBA00012104"/>
    </source>
</evidence>
<dbReference type="Gene3D" id="3.40.1190.20">
    <property type="match status" value="1"/>
</dbReference>
<dbReference type="InterPro" id="IPR029056">
    <property type="entry name" value="Ribokinase-like"/>
</dbReference>
<evidence type="ECO:0000313" key="8">
    <source>
        <dbReference type="Proteomes" id="UP000824260"/>
    </source>
</evidence>
<dbReference type="InterPro" id="IPR013749">
    <property type="entry name" value="PM/HMP-P_kinase-1"/>
</dbReference>
<dbReference type="NCBIfam" id="NF005491">
    <property type="entry name" value="PRK07105.1"/>
    <property type="match status" value="1"/>
</dbReference>
<evidence type="ECO:0000313" key="7">
    <source>
        <dbReference type="EMBL" id="HIQ82401.1"/>
    </source>
</evidence>
<dbReference type="EC" id="2.7.1.35" evidence="1"/>
<evidence type="ECO:0000256" key="2">
    <source>
        <dbReference type="ARBA" id="ARBA00022679"/>
    </source>
</evidence>
<feature type="domain" description="Pyridoxamine kinase/Phosphomethylpyrimidine kinase" evidence="6">
    <location>
        <begin position="72"/>
        <end position="255"/>
    </location>
</feature>
<dbReference type="Pfam" id="PF08543">
    <property type="entry name" value="Phos_pyr_kin"/>
    <property type="match status" value="1"/>
</dbReference>
<keyword evidence="3" id="KW-0547">Nucleotide-binding</keyword>
<dbReference type="SUPFAM" id="SSF53613">
    <property type="entry name" value="Ribokinase-like"/>
    <property type="match status" value="1"/>
</dbReference>
<evidence type="ECO:0000256" key="5">
    <source>
        <dbReference type="ARBA" id="ARBA00022840"/>
    </source>
</evidence>
<sequence>MKSAKTVAAIHDLSGVGRCALTVVMPVISVMGAQVCPVPTAVLSAHTAFSGIAAHDLTGFLPAYLAHWRALGLRFDAVYAGYLAGPEQAAIVEGFLNGQRDALKVLDPVMGDDGRLYAGMPEDMPAKWRGLCARADVVTPNMTEYALLTGEAYSLEPRTMAQAKKMLDALLEMGARSAVITSLPLEKGLANAYMRRGDKTAGICAFERLEAHYPGTGDLFASVLTGALLQGKALEAAVAQATAFTRRAVSRTMRLPTEVNYGVDLEPLLPLLWEGQADEA</sequence>
<proteinExistence type="predicted"/>
<dbReference type="AlphaFoldDB" id="A0A9D1CW46"/>
<keyword evidence="4 7" id="KW-0418">Kinase</keyword>
<dbReference type="GO" id="GO:0005524">
    <property type="term" value="F:ATP binding"/>
    <property type="evidence" value="ECO:0007669"/>
    <property type="project" value="UniProtKB-KW"/>
</dbReference>
<keyword evidence="5" id="KW-0067">ATP-binding</keyword>
<comment type="caution">
    <text evidence="7">The sequence shown here is derived from an EMBL/GenBank/DDBJ whole genome shotgun (WGS) entry which is preliminary data.</text>
</comment>
<dbReference type="GO" id="GO:0005829">
    <property type="term" value="C:cytosol"/>
    <property type="evidence" value="ECO:0007669"/>
    <property type="project" value="TreeGrafter"/>
</dbReference>
<reference evidence="7" key="1">
    <citation type="submission" date="2020-10" db="EMBL/GenBank/DDBJ databases">
        <authorList>
            <person name="Gilroy R."/>
        </authorList>
    </citation>
    <scope>NUCLEOTIDE SEQUENCE</scope>
    <source>
        <strain evidence="7">ChiSjej6B24-2974</strain>
    </source>
</reference>
<dbReference type="EMBL" id="DVFZ01000048">
    <property type="protein sequence ID" value="HIQ82401.1"/>
    <property type="molecule type" value="Genomic_DNA"/>
</dbReference>
<dbReference type="Proteomes" id="UP000824260">
    <property type="component" value="Unassembled WGS sequence"/>
</dbReference>
<name>A0A9D1CW46_9FIRM</name>
<dbReference type="PANTHER" id="PTHR10534:SF2">
    <property type="entry name" value="PYRIDOXAL KINASE"/>
    <property type="match status" value="1"/>
</dbReference>
<evidence type="ECO:0000256" key="4">
    <source>
        <dbReference type="ARBA" id="ARBA00022777"/>
    </source>
</evidence>
<reference evidence="7" key="2">
    <citation type="journal article" date="2021" name="PeerJ">
        <title>Extensive microbial diversity within the chicken gut microbiome revealed by metagenomics and culture.</title>
        <authorList>
            <person name="Gilroy R."/>
            <person name="Ravi A."/>
            <person name="Getino M."/>
            <person name="Pursley I."/>
            <person name="Horton D.L."/>
            <person name="Alikhan N.F."/>
            <person name="Baker D."/>
            <person name="Gharbi K."/>
            <person name="Hall N."/>
            <person name="Watson M."/>
            <person name="Adriaenssens E.M."/>
            <person name="Foster-Nyarko E."/>
            <person name="Jarju S."/>
            <person name="Secka A."/>
            <person name="Antonio M."/>
            <person name="Oren A."/>
            <person name="Chaudhuri R.R."/>
            <person name="La Ragione R."/>
            <person name="Hildebrand F."/>
            <person name="Pallen M.J."/>
        </authorList>
    </citation>
    <scope>NUCLEOTIDE SEQUENCE</scope>
    <source>
        <strain evidence="7">ChiSjej6B24-2974</strain>
    </source>
</reference>
<dbReference type="PANTHER" id="PTHR10534">
    <property type="entry name" value="PYRIDOXAL KINASE"/>
    <property type="match status" value="1"/>
</dbReference>
<protein>
    <recommendedName>
        <fullName evidence="1">pyridoxal kinase</fullName>
        <ecNumber evidence="1">2.7.1.35</ecNumber>
    </recommendedName>
</protein>
<organism evidence="7 8">
    <name type="scientific">Candidatus Pullichristensenella stercorigallinarum</name>
    <dbReference type="NCBI Taxonomy" id="2840909"/>
    <lineage>
        <taxon>Bacteria</taxon>
        <taxon>Bacillati</taxon>
        <taxon>Bacillota</taxon>
        <taxon>Clostridia</taxon>
        <taxon>Candidatus Pullichristensenella</taxon>
    </lineage>
</organism>
<dbReference type="GO" id="GO:0008478">
    <property type="term" value="F:pyridoxal kinase activity"/>
    <property type="evidence" value="ECO:0007669"/>
    <property type="project" value="UniProtKB-EC"/>
</dbReference>
<evidence type="ECO:0000259" key="6">
    <source>
        <dbReference type="Pfam" id="PF08543"/>
    </source>
</evidence>
<dbReference type="InterPro" id="IPR004625">
    <property type="entry name" value="PyrdxlKinase"/>
</dbReference>